<keyword evidence="2" id="KW-0732">Signal</keyword>
<dbReference type="RefSeq" id="XP_047846365.1">
    <property type="nucleotide sequence ID" value="XM_047990358.1"/>
</dbReference>
<dbReference type="Proteomes" id="UP000829364">
    <property type="component" value="Chromosome 8"/>
</dbReference>
<dbReference type="GeneID" id="72070675"/>
<dbReference type="KEGG" id="ptkz:JDV02_008729"/>
<proteinExistence type="predicted"/>
<reference evidence="3" key="1">
    <citation type="submission" date="2021-11" db="EMBL/GenBank/DDBJ databases">
        <title>Purpureocillium_takamizusanense_genome.</title>
        <authorList>
            <person name="Nguyen N.-H."/>
        </authorList>
    </citation>
    <scope>NUCLEOTIDE SEQUENCE</scope>
    <source>
        <strain evidence="3">PT3</strain>
    </source>
</reference>
<accession>A0A9Q8QKS3</accession>
<protein>
    <submittedName>
        <fullName evidence="3">Uncharacterized protein</fullName>
    </submittedName>
</protein>
<feature type="region of interest" description="Disordered" evidence="1">
    <location>
        <begin position="304"/>
        <end position="340"/>
    </location>
</feature>
<evidence type="ECO:0000256" key="1">
    <source>
        <dbReference type="SAM" id="MobiDB-lite"/>
    </source>
</evidence>
<feature type="region of interest" description="Disordered" evidence="1">
    <location>
        <begin position="373"/>
        <end position="394"/>
    </location>
</feature>
<feature type="signal peptide" evidence="2">
    <location>
        <begin position="1"/>
        <end position="23"/>
    </location>
</feature>
<feature type="region of interest" description="Disordered" evidence="1">
    <location>
        <begin position="114"/>
        <end position="157"/>
    </location>
</feature>
<dbReference type="OrthoDB" id="10685173at2759"/>
<sequence>MIMTASAGRLAIAISIFSSIASATLVADTTSATVAAAATITTPLGNVEIGFNLAHGRPPTVHHPSVADDWRVVCEDRRAPDICKDPTSDCPGGLYKTRDSACRSKHQCGCSVEMPGLPGDSRESSDGLANAGRQELRRRNKKNKKKPMPMAGLVQRAPAALASNQDIRTWEIVCSKPKSPGECFKQPSKLCVGSTYLALDPACKEHGCRCISGGSIALGPAQLDAVTHVAGAAMPRLARRSDDYKIVCPRVPPARLKCTDTRYSKCVDGLYTPHSRECTKKYQCDCVGQNARRSEPTATTSALAIEAPGGGPSSSQKASEKHATRTRSFSPPTATPIAVTVDAQPTEMYMIVPPPRTTMTTTPKAATATQQAAKTGGIKARSPLPTEEASSPAQHETIWVWRPVCTTKPPAKLRCRHPESKCFQDKYHPANPDCKSKYGCKCEQVASPAPWAGDSSAAL</sequence>
<evidence type="ECO:0000313" key="3">
    <source>
        <dbReference type="EMBL" id="UNI22884.1"/>
    </source>
</evidence>
<keyword evidence="4" id="KW-1185">Reference proteome</keyword>
<evidence type="ECO:0000256" key="2">
    <source>
        <dbReference type="SAM" id="SignalP"/>
    </source>
</evidence>
<organism evidence="3 4">
    <name type="scientific">Purpureocillium takamizusanense</name>
    <dbReference type="NCBI Taxonomy" id="2060973"/>
    <lineage>
        <taxon>Eukaryota</taxon>
        <taxon>Fungi</taxon>
        <taxon>Dikarya</taxon>
        <taxon>Ascomycota</taxon>
        <taxon>Pezizomycotina</taxon>
        <taxon>Sordariomycetes</taxon>
        <taxon>Hypocreomycetidae</taxon>
        <taxon>Hypocreales</taxon>
        <taxon>Ophiocordycipitaceae</taxon>
        <taxon>Purpureocillium</taxon>
    </lineage>
</organism>
<dbReference type="AlphaFoldDB" id="A0A9Q8QKS3"/>
<gene>
    <name evidence="3" type="ORF">JDV02_008729</name>
</gene>
<dbReference type="EMBL" id="CP086361">
    <property type="protein sequence ID" value="UNI22884.1"/>
    <property type="molecule type" value="Genomic_DNA"/>
</dbReference>
<feature type="chain" id="PRO_5040349181" evidence="2">
    <location>
        <begin position="24"/>
        <end position="459"/>
    </location>
</feature>
<name>A0A9Q8QKS3_9HYPO</name>
<feature type="compositionally biased region" description="Basic residues" evidence="1">
    <location>
        <begin position="136"/>
        <end position="147"/>
    </location>
</feature>
<evidence type="ECO:0000313" key="4">
    <source>
        <dbReference type="Proteomes" id="UP000829364"/>
    </source>
</evidence>